<dbReference type="PANTHER" id="PTHR34720:SF9">
    <property type="entry name" value="BLR4714 PROTEIN"/>
    <property type="match status" value="1"/>
</dbReference>
<dbReference type="InterPro" id="IPR001434">
    <property type="entry name" value="OmcB-like_DUF11"/>
</dbReference>
<dbReference type="InterPro" id="IPR010221">
    <property type="entry name" value="VCBS_dom"/>
</dbReference>
<dbReference type="NCBIfam" id="NF012211">
    <property type="entry name" value="tand_rpt_95"/>
    <property type="match status" value="36"/>
</dbReference>
<evidence type="ECO:0000259" key="3">
    <source>
        <dbReference type="Pfam" id="PF01345"/>
    </source>
</evidence>
<dbReference type="NCBIfam" id="TIGR04131">
    <property type="entry name" value="Bac_Flav_CTERM"/>
    <property type="match status" value="1"/>
</dbReference>
<dbReference type="InterPro" id="IPR026341">
    <property type="entry name" value="T9SS_type_B"/>
</dbReference>
<dbReference type="Gene3D" id="2.60.40.2810">
    <property type="match status" value="17"/>
</dbReference>
<dbReference type="PROSITE" id="PS00018">
    <property type="entry name" value="EF_HAND_1"/>
    <property type="match status" value="1"/>
</dbReference>
<name>A0A3N4M4U3_9BACT</name>
<dbReference type="Pfam" id="PF22352">
    <property type="entry name" value="K319L-like_PKD"/>
    <property type="match status" value="1"/>
</dbReference>
<feature type="region of interest" description="Disordered" evidence="1">
    <location>
        <begin position="447"/>
        <end position="472"/>
    </location>
</feature>
<dbReference type="Proteomes" id="UP000279089">
    <property type="component" value="Unassembled WGS sequence"/>
</dbReference>
<dbReference type="Pfam" id="PF13585">
    <property type="entry name" value="CHU_C"/>
    <property type="match status" value="1"/>
</dbReference>
<dbReference type="InterPro" id="IPR013783">
    <property type="entry name" value="Ig-like_fold"/>
</dbReference>
<evidence type="ECO:0000256" key="1">
    <source>
        <dbReference type="SAM" id="MobiDB-lite"/>
    </source>
</evidence>
<dbReference type="InterPro" id="IPR040853">
    <property type="entry name" value="RapA2_cadherin-like"/>
</dbReference>
<proteinExistence type="predicted"/>
<dbReference type="Pfam" id="PF01345">
    <property type="entry name" value="DUF11"/>
    <property type="match status" value="1"/>
</dbReference>
<dbReference type="NCBIfam" id="TIGR01965">
    <property type="entry name" value="VCBS_repeat"/>
    <property type="match status" value="2"/>
</dbReference>
<keyword evidence="2" id="KW-0812">Transmembrane</keyword>
<feature type="transmembrane region" description="Helical" evidence="2">
    <location>
        <begin position="12"/>
        <end position="30"/>
    </location>
</feature>
<dbReference type="InterPro" id="IPR018247">
    <property type="entry name" value="EF_Hand_1_Ca_BS"/>
</dbReference>
<dbReference type="PANTHER" id="PTHR34720">
    <property type="entry name" value="MICROCYSTIN DEPENDENT PROTEIN"/>
    <property type="match status" value="1"/>
</dbReference>
<dbReference type="Pfam" id="PF17963">
    <property type="entry name" value="Big_9"/>
    <property type="match status" value="35"/>
</dbReference>
<accession>A0A3N4M4U3</accession>
<keyword evidence="6" id="KW-1185">Reference proteome</keyword>
<organism evidence="5 6">
    <name type="scientific">Chitinophaga barathri</name>
    <dbReference type="NCBI Taxonomy" id="1647451"/>
    <lineage>
        <taxon>Bacteria</taxon>
        <taxon>Pseudomonadati</taxon>
        <taxon>Bacteroidota</taxon>
        <taxon>Chitinophagia</taxon>
        <taxon>Chitinophagales</taxon>
        <taxon>Chitinophagaceae</taxon>
        <taxon>Chitinophaga</taxon>
    </lineage>
</organism>
<feature type="domain" description="RapA2 cadherin-like" evidence="4">
    <location>
        <begin position="1585"/>
        <end position="1655"/>
    </location>
</feature>
<dbReference type="Gene3D" id="2.60.40.3440">
    <property type="match status" value="17"/>
</dbReference>
<dbReference type="OrthoDB" id="9816593at2"/>
<evidence type="ECO:0000259" key="4">
    <source>
        <dbReference type="Pfam" id="PF17803"/>
    </source>
</evidence>
<comment type="caution">
    <text evidence="5">The sequence shown here is derived from an EMBL/GenBank/DDBJ whole genome shotgun (WGS) entry which is preliminary data.</text>
</comment>
<dbReference type="EMBL" id="RMBX01000023">
    <property type="protein sequence ID" value="RPD37895.1"/>
    <property type="molecule type" value="Genomic_DNA"/>
</dbReference>
<dbReference type="Pfam" id="PF17803">
    <property type="entry name" value="Cadherin_4"/>
    <property type="match status" value="1"/>
</dbReference>
<keyword evidence="2" id="KW-1133">Transmembrane helix</keyword>
<evidence type="ECO:0000313" key="5">
    <source>
        <dbReference type="EMBL" id="RPD37895.1"/>
    </source>
</evidence>
<keyword evidence="2" id="KW-0472">Membrane</keyword>
<feature type="domain" description="DUF11" evidence="3">
    <location>
        <begin position="513"/>
        <end position="629"/>
    </location>
</feature>
<gene>
    <name evidence="5" type="ORF">EG028_27835</name>
</gene>
<dbReference type="Gene3D" id="2.60.40.10">
    <property type="entry name" value="Immunoglobulins"/>
    <property type="match status" value="1"/>
</dbReference>
<sequence length="5264" mass="547085">MTTIYHYVARHIDSMSYAFIIICIVFLFPLRSHAEGSKELAARGGYRAFMNSTSAVGTVNIFPTLGTMKVYVNVGERVYLGSSAQGIGNGTIRVRLPNGTTFTTGSSTIVGRIVNRTQEINGPNVTTGVGLGYNAFIRTVAAGEAGVWEVDFVPPNVNSVTSPTPVLASAAWTQPSTTFVTAFDISVYRTNNTFATGRVFTNIFTANMGNYQYGFNGLFNVLTKDGYQYTVDNNGQTGFGFSFFANNKGARTAAGDPLYQSVNDLSNIDVQDPRAIDNGTDVTHKLFFNTPSTDLPASAPSVRGTEWLLTTSPAINISNIGFVGAEGSTRAGTNPLGGYVTFNAGIAANFAIDLDLNQNGVYTDAVDRRLTGSAVAGANRVYWDGKYGDGTNLPASAAGLSVNVKGQLFGGEVHFPFIDVENNVNGIIINRIGGGNDLVNWDDTPITVTGTPSNPRKATDQSSTTNGHKWGSTSYGSADFGDEVLLDTWAYVISAPQTLGTTVIFRQADLETVSITPGQAAYCIGQQASFAVRVKNNGPSAVDSVKFRFVYPAELTGVSVSSAATTGTSTVSGGTITGSQYDARLAMANGAEVTFTITGTVSAVPSSGTLPVTASMLRTIDFTDPDATNPDGNPPVDPLAECNAAPSGAGCNNIKTLAPVVSPLPTTANAGAPQTLCAATTVTLAGNTPATGAGVWTKVSGPGTQVITTPSSPGTTVTGLATGTYIFRWTISNGSCTASTSDVTITVLAALAGNTITAPAAATFCGSGDAAVITGSTPTGGTGTYTYQWQSSTDNTTFTNITGATSAGSDPPAATVTTYYRRLATSGACATASVSNVVTVTIQPAITNNTITAPATTVFCEVSDAAVIGGATPAGGTGTFTYQWQSSLDNSAWSDLAGSTAATYDPVRVGATVYYRRLVTSGACATASVSNVVTITVNPAITAGVVASSQSFCASGNPDAFTETTAPTGGTGTYTYQWQSSATSTSSGFTDIATATAATYDAPLLTQTTYYRRITRSGNCTEAIGNVLTVTVNPLLTAGTIGAGQTFCAGGDPAPFTQLTPATGGNGTYSYQWQSSTTSASAGFADMANATGVTFDAPAITQSTWYRRIVRSDNCPEVISNVVNVNVDPGLAGNTISADQSICSGSAPAGLAGTAPSGGNGTYIYLWESSTTGTGGFAPAPGTNNTANYTPAALTQSTIYRRTVSSDGCASLGSNIVQVSVTAAAPAASAGPDQGPLNTNAVTLAANVSGSGAGVWTETSAPSSGNIVNSTQPNTAVTGLVVPGTYIYRWTISNTPCPATFDEVNIIINAPPVAGNDNATTTEDNPVTITVLANDTDADGTITVSELIGPLANGTLVLNPDNTVTYTPRPDFFGTDMFTYLIRDNLNTASNTATVTVTVQPVNDVPVAGNDNINVAEDVTVNLPPPGILDNDRDADGGQLAASIISTTTNGTLTLNSDGSLQYTPRPDFTGTDQFTYRVCDATGLCDTATATFNVGNVNDTPVGNNDTYTITEDGVLNIAGPGVLTNDTDADGDALTANLVTGPAHGILVLQPNGSFRYVPEADYNGPDSFTYNACDASGSCEIATVTINVTGVNDFPLATNDFYNVNEDQPLTVTAPGLLFNDTDLDGNTLTATVVTPPANGTLTLNSDGSFTYTPNANFNGVELISYRVCDNGTPSLCDTATLSITVSPVNDRPVAGDDTYTTTEDTPLSATAPGVLANDTDIDSDAFTVSLITSPANGNVTLNANGSFVYTPNAQFNGADSYTYRICDASGGCDTATVNISVTAVNDRPVSLDESYTTAEDAVLTIPAPGLLINDRDADGDPLTASLVTGPASGTLTLNPNGSFTYTPAPDFTGTDIFSYSTCDNGTPSLCDTAFVTISVTPANDAPAAADDAYTLAEDTPLNVPARGVLTNDTDIDNDGLNASVVTGPQNGTVQLNADGSFIYTPNRDFNGTDSYTYRVCDISGACDTATVTLTITAVNDAPVAGPANYSGVEDSPLSVPAPGVLFNDTDPDGDPLTASLVTPPASGTLVLNADGSFVFTPAPDFNGTTSFTYRVCDPSGACDTTTAVITIDNVNDAPVAGNDAYTLAEDGTLNITPPGLLANDTDTDGNPLTASVITQPLHGTLTVGPQGDFIYTPVANYNGPDAFTYRVCDNQGGCDTGTVNITVSAVNDKPLAVNDEYNTTEDQPLTVAAPGPLFNDSDIDGNPLVAALVTAPVHGTVVFNVDGNFIYTPNANFNGVDSLIYQVCDGSNVCDTATVVINVAAGSDAPIAADDNFTTGEDLPLTIASPGLLGNDTDADGDQLSATIYRQPEQGTLTLNANGSFTYTPNPDYNGPDYFIYQVCDNSVPSLCDTGRVNLTVSAVNDAPRPVDDNYTVEEDKVLTVPATGILLNDVEPDGQAITAALVTAPVHGAVTLNANGSFTYTPDPNFNGIDSLSYSACDPGGNCANALVRIVVTPANDVPAPVADAYTLNEDEPLTLTAAQLLVNDLDPDGDQLQVSVSAQPANGRLTANGDGTFTYVPNLNFNGTDQFIYSACDPQGSCATAVVTLTVTAVNDTLMARDDEFKTPEDVPITIQFSRLTDNDTDVENEPFTVSLLPAMGPQTGTISAITADGFNYTPGQDVLTLDSFYYRICEPGGLCDTAKIYIRIDALNDAPVAVNDTYSLDEDGRLVIAGPGVLQNDTDADDAILTSNLLTGAANGVLTLNADGSFEYQPNLNFNGTDQFTYNVCDGTGACAPATVTITVNPVNDKPSAVNETFTTGEEAPLNGNVLTNDSDLDGDNFTAVMAMEPGFGTVVLNPDGTFTYTPNTDFNGTDVFTYRVCDNGTPQLCDTGTVIITVTEANDAPEVNNESYTLEEDSILNVPGQGVLGNDRDVDGQVVASVVTAPTRGTLEMNLDGSFRYRPNQHFNGVDSFTYNVCDASGLCVPAKTYLTITEVNDRPVAVDDTINLNEEQTVVLDPNNPAFILVNDSDPDGDPLTATPIGTLAHGTLTPNPDGTYNYTPDPDYSGSDFIYYQVCDNRGLCDTGFVTINLVNVNDSPVARADSFAINEDSPLSVPAVTGVLANDTDPDGEAIVSTLQTPANGRLTLRSNGSFEYIPNLNFSGEDTFTYQACDAGGLCSTAVVKIIIAPVNDPPVGVDDEFTRAEDTVITFPPSVALINDTDPDGNVLTGRPIGSLTKGSFTANPDGTYTYRPALNFNGVDSIEYQVCDPSGLCDTAIIRLTIVPRNDAPETHPATYSTPEDQPLVLPPPGILANDADADGDDISASILTPVKHGTVIVRPDGSLSYTPNKDFNGLDSLTYTACDLSGTCDTNVIYINVSAVNDPPVAVGLNFVMNEDAVLNTAAPGALLNDTDPDGDALAATLVTPPANGTLTLNADGSFTYEPNDNFNGQDQFTYRACDGQYCDEATVFIDVLPAADAPLAVNDTVALTEDSLFVSAAGVLANDVNTDGSPLNITVVTPPIKGQLALNGSGGIQYRPNLNANGADSAVYRICDAANNCSDAKIYFNIAAVNDRPVGVDDYFTRTEDTVITFSPAVALINDADPDGDVLTGEPIGFLTKGTFVRNPDGTYTYRPLRNFHGVDSIAYRLCDPSGLCDTAVIHVTLLPVNDKPLAVDDAHTTNEDQALSVLSPGMLVNDSDVDVDDVLNASVLNGPYHGSLIINRDNSFTYQPSPDYFGLDSFTYIIADPGGLRDTAVAMITINSMNDAPVALDDAYFLKEGETVNGNLLVNDNDPDSNAISALVVQAPANGSLGLNPDGTFTYTPNAGFSGTDSALYSICDNGTPSLCDSARVSFIVAENMKPLAVDDAYTVAEDVPLNVAAPAMLANDSDPEGRPLTVAVERQPAHGVFTLQAGNAFGYVPASDFFGLDTVVYVVTDAGGLKDTALIVINVSAVNDPPMAAADTAMANENTPVSDNVLTNDTDIEGDRLTASLVTAPVNGTVVLNADGSFTYTPNTGYVGLDSLIYQVCDNGTPSFCDTATLILTTLAVNSKPVATDDAYTISEDGVLNISAPGLAGNDSDTNGDTLTLAILTPARNGVLTLGLDSSFSYTPASDFFGMDTAYYTITDGGGLMDTAMVVFTVTAVNDSPVAAADSVTTDEGTPVSGNVLTNDTDIEGNGLTASLVTAPVNGTVVLNADGSFTYTPSAGYNGLDSLIYQVCDNGTPSLCDTATLYMTTAAVNEKPIAVNDAYTIPEDGTLNVPAPGLFGNDSDPDGDTLTARILTPARNGVLTLGLDSSFSYVPAPGFFGNDTAYYIITDGSGLMDTAMIVFTVTAVNDSPVAVADSVTTDEDTPVSGNVQVNDTDVDSDTLRVSLVTAPVNGTVVLNADGSFTYTPDAGFNGLDSLIYQLCDNATPSLCDTATLYMTTAAVNEKPIAVNDAYTVPEDGTLNVPAPGLFGNDSDPDGDTLTARILTPASNGVLTLGLDSTFSYVPAPDFFGNDTAYYIITDGSGLSDTAMIVFTVTAVNDSPVAATDSVATDEGTLVSGNVLTNDTDIEGNSLTASLVTAPVNGTVVLNADGSFTYTPSAGYNGLDSLIYQVCDNGTPSRCDTATLYMTTAAVNEKPISVNDVYTVSEDGTLNVPAPGLFGNDSDPDGNTLTARILTPARNGVLTLGLDSTFSYVPAPGFFGNDTAYYIITDPGGLSDTAMIVFTVTSVNDAPVATDDAFTSTDNVPATGNLLTNDSDPDGDTFIASVVTVPANGTFILNPDGSFTYTPANGFSGTDSATYRICDSGTPSRCDTAKVRFTVTIGNIKPVAVDDTVTVTSGATVTHEALRNDRDDNGNTLTASIIRQPQHGTLGFTPAGKVTYTADADYTGADTIIYRLCDDGTPPLCDTGYIYISITAAPENPAAGLAKAADAPVLQPDGSYLQTFVFTLRNTGNADMKNVMTGDDLRGVFPSPVTYTVENITASGTLIANTAYNGTGDTALLQNLSTLDVGRQDSITLTLRVNANGSFGPFTNSATLQAQSIRDNIPVTDASNEGRDPATAGSRATSFSFAANPRIGLAKAVSDTKLEINGSYTFTYTFFLRNMGNTALTQIRLSDNLQAVFPTPLSFRVVGDILASGNLTPNPGFNGTTDQQLLISGSSRLDPGRQDTIRIVVNVLPNKTFGTYNNMANVLARIDGTNNDISDASMNGNLTDPDGNGIPDEQAATPVVLNPTQLRIPQGFSPNGDGVNDRFVIGNVGNDKINLEVYNRWGNVVFKSSEYRNDWDGTCNLGLHIGQNLPDGTYYYVVVNITTGEKYVNFITIMR</sequence>
<evidence type="ECO:0000313" key="6">
    <source>
        <dbReference type="Proteomes" id="UP000279089"/>
    </source>
</evidence>
<protein>
    <submittedName>
        <fullName evidence="5">Tandem-95 repeat protein</fullName>
    </submittedName>
</protein>
<reference evidence="6" key="1">
    <citation type="submission" date="2018-11" db="EMBL/GenBank/DDBJ databases">
        <title>Chitinophaga lutea sp.nov., isolate from arsenic contaminated soil.</title>
        <authorList>
            <person name="Zong Y."/>
        </authorList>
    </citation>
    <scope>NUCLEOTIDE SEQUENCE [LARGE SCALE GENOMIC DNA]</scope>
    <source>
        <strain evidence="6">YLT18</strain>
    </source>
</reference>
<evidence type="ECO:0000256" key="2">
    <source>
        <dbReference type="SAM" id="Phobius"/>
    </source>
</evidence>